<dbReference type="PANTHER" id="PTHR48081">
    <property type="entry name" value="AB HYDROLASE SUPERFAMILY PROTEIN C4A8.06C"/>
    <property type="match status" value="1"/>
</dbReference>
<name>A0A0R1RD14_9LACO</name>
<dbReference type="AlphaFoldDB" id="A0A0R1RD14"/>
<dbReference type="PANTHER" id="PTHR48081:SF8">
    <property type="entry name" value="ALPHA_BETA HYDROLASE FOLD-3 DOMAIN-CONTAINING PROTEIN-RELATED"/>
    <property type="match status" value="1"/>
</dbReference>
<dbReference type="Proteomes" id="UP000051999">
    <property type="component" value="Unassembled WGS sequence"/>
</dbReference>
<dbReference type="PATRIC" id="fig|1114972.6.peg.2804"/>
<dbReference type="Pfam" id="PF07859">
    <property type="entry name" value="Abhydrolase_3"/>
    <property type="match status" value="1"/>
</dbReference>
<sequence>MHVSDDMIRPELQRFGRIARRAVPYLTPTKIHVINALAGAQRGIGRKSLNYEQHFIDRPDGSQLRLCVYTSLNRPHNVPGILYLHGGGYVMERPETEAFAIQRFINATNAVVVAPDYRLASEAPYPAALNDAYLALKWLQQHGAEYSMRDDQIMVAGASAGGGLTAALTLYNRDHGDVGIAFQVPLYPMLDDRMLTESSQNNDAPVWNTLSNKLAWQMYLANQFSPNEVPIYAAPSRATDFHGLPATCTFIGDVEPFYDETMQYMQKLKDSGVPTFSKVMKGCFHGFDMICPNSAAAQEAVHFLTETLQYATTHFFQKQPE</sequence>
<dbReference type="GO" id="GO:0016787">
    <property type="term" value="F:hydrolase activity"/>
    <property type="evidence" value="ECO:0007669"/>
    <property type="project" value="UniProtKB-KW"/>
</dbReference>
<gene>
    <name evidence="3" type="ORF">FD35_GL002736</name>
</gene>
<dbReference type="InterPro" id="IPR050300">
    <property type="entry name" value="GDXG_lipolytic_enzyme"/>
</dbReference>
<dbReference type="OrthoDB" id="9815425at2"/>
<reference evidence="3 4" key="1">
    <citation type="journal article" date="2015" name="Genome Announc.">
        <title>Expanding the biotechnology potential of lactobacilli through comparative genomics of 213 strains and associated genera.</title>
        <authorList>
            <person name="Sun Z."/>
            <person name="Harris H.M."/>
            <person name="McCann A."/>
            <person name="Guo C."/>
            <person name="Argimon S."/>
            <person name="Zhang W."/>
            <person name="Yang X."/>
            <person name="Jeffery I.B."/>
            <person name="Cooney J.C."/>
            <person name="Kagawa T.F."/>
            <person name="Liu W."/>
            <person name="Song Y."/>
            <person name="Salvetti E."/>
            <person name="Wrobel A."/>
            <person name="Rasinkangas P."/>
            <person name="Parkhill J."/>
            <person name="Rea M.C."/>
            <person name="O'Sullivan O."/>
            <person name="Ritari J."/>
            <person name="Douillard F.P."/>
            <person name="Paul Ross R."/>
            <person name="Yang R."/>
            <person name="Briner A.E."/>
            <person name="Felis G.E."/>
            <person name="de Vos W.M."/>
            <person name="Barrangou R."/>
            <person name="Klaenhammer T.R."/>
            <person name="Caufield P.W."/>
            <person name="Cui Y."/>
            <person name="Zhang H."/>
            <person name="O'Toole P.W."/>
        </authorList>
    </citation>
    <scope>NUCLEOTIDE SEQUENCE [LARGE SCALE GENOMIC DNA]</scope>
    <source>
        <strain evidence="3 4">DSM 15814</strain>
    </source>
</reference>
<keyword evidence="1" id="KW-0378">Hydrolase</keyword>
<keyword evidence="4" id="KW-1185">Reference proteome</keyword>
<dbReference type="eggNOG" id="COG0657">
    <property type="taxonomic scope" value="Bacteria"/>
</dbReference>
<dbReference type="EMBL" id="AZFF01000009">
    <property type="protein sequence ID" value="KRL54393.1"/>
    <property type="molecule type" value="Genomic_DNA"/>
</dbReference>
<evidence type="ECO:0000313" key="3">
    <source>
        <dbReference type="EMBL" id="KRL54393.1"/>
    </source>
</evidence>
<dbReference type="Gene3D" id="3.40.50.1820">
    <property type="entry name" value="alpha/beta hydrolase"/>
    <property type="match status" value="1"/>
</dbReference>
<dbReference type="RefSeq" id="WP_017260929.1">
    <property type="nucleotide sequence ID" value="NZ_AUAW01000009.1"/>
</dbReference>
<accession>A0A0R1RD14</accession>
<comment type="caution">
    <text evidence="3">The sequence shown here is derived from an EMBL/GenBank/DDBJ whole genome shotgun (WGS) entry which is preliminary data.</text>
</comment>
<evidence type="ECO:0000313" key="4">
    <source>
        <dbReference type="Proteomes" id="UP000051999"/>
    </source>
</evidence>
<proteinExistence type="predicted"/>
<evidence type="ECO:0000259" key="2">
    <source>
        <dbReference type="Pfam" id="PF07859"/>
    </source>
</evidence>
<dbReference type="InterPro" id="IPR013094">
    <property type="entry name" value="AB_hydrolase_3"/>
</dbReference>
<dbReference type="STRING" id="1114972.FD35_GL002736"/>
<organism evidence="3 4">
    <name type="scientific">Furfurilactobacillus rossiae DSM 15814</name>
    <dbReference type="NCBI Taxonomy" id="1114972"/>
    <lineage>
        <taxon>Bacteria</taxon>
        <taxon>Bacillati</taxon>
        <taxon>Bacillota</taxon>
        <taxon>Bacilli</taxon>
        <taxon>Lactobacillales</taxon>
        <taxon>Lactobacillaceae</taxon>
        <taxon>Furfurilactobacillus</taxon>
    </lineage>
</organism>
<feature type="domain" description="Alpha/beta hydrolase fold-3" evidence="2">
    <location>
        <begin position="81"/>
        <end position="288"/>
    </location>
</feature>
<dbReference type="InterPro" id="IPR029058">
    <property type="entry name" value="AB_hydrolase_fold"/>
</dbReference>
<evidence type="ECO:0000256" key="1">
    <source>
        <dbReference type="ARBA" id="ARBA00022801"/>
    </source>
</evidence>
<protein>
    <submittedName>
        <fullName evidence="3">Esterase lipase</fullName>
    </submittedName>
</protein>
<dbReference type="SUPFAM" id="SSF53474">
    <property type="entry name" value="alpha/beta-Hydrolases"/>
    <property type="match status" value="1"/>
</dbReference>